<keyword evidence="2" id="KW-1185">Reference proteome</keyword>
<gene>
    <name evidence="1" type="ORF">GCM10022406_01070</name>
</gene>
<organism evidence="1 2">
    <name type="scientific">Hymenobacter algoricola</name>
    <dbReference type="NCBI Taxonomy" id="486267"/>
    <lineage>
        <taxon>Bacteria</taxon>
        <taxon>Pseudomonadati</taxon>
        <taxon>Bacteroidota</taxon>
        <taxon>Cytophagia</taxon>
        <taxon>Cytophagales</taxon>
        <taxon>Hymenobacteraceae</taxon>
        <taxon>Hymenobacter</taxon>
    </lineage>
</organism>
<comment type="caution">
    <text evidence="1">The sequence shown here is derived from an EMBL/GenBank/DDBJ whole genome shotgun (WGS) entry which is preliminary data.</text>
</comment>
<evidence type="ECO:0000313" key="1">
    <source>
        <dbReference type="EMBL" id="GAA3918207.1"/>
    </source>
</evidence>
<dbReference type="Proteomes" id="UP001499909">
    <property type="component" value="Unassembled WGS sequence"/>
</dbReference>
<protein>
    <recommendedName>
        <fullName evidence="3">Glyoxalase</fullName>
    </recommendedName>
</protein>
<dbReference type="EMBL" id="BAABDH010000003">
    <property type="protein sequence ID" value="GAA3918207.1"/>
    <property type="molecule type" value="Genomic_DNA"/>
</dbReference>
<sequence>MPHPLPFSAPDAALLALRPAVATELPATAEATPGDFLHRTLRPVLKLQNQLLLLTVADFVREHHMNFAGLGPAEQQRVVGELLARNVKLRYTIIGLVTGVFTGPETSFYRSRRGEINRRLLELATKRVQDQVAALAEAEPAA</sequence>
<evidence type="ECO:0000313" key="2">
    <source>
        <dbReference type="Proteomes" id="UP001499909"/>
    </source>
</evidence>
<reference evidence="2" key="1">
    <citation type="journal article" date="2019" name="Int. J. Syst. Evol. Microbiol.">
        <title>The Global Catalogue of Microorganisms (GCM) 10K type strain sequencing project: providing services to taxonomists for standard genome sequencing and annotation.</title>
        <authorList>
            <consortium name="The Broad Institute Genomics Platform"/>
            <consortium name="The Broad Institute Genome Sequencing Center for Infectious Disease"/>
            <person name="Wu L."/>
            <person name="Ma J."/>
        </authorList>
    </citation>
    <scope>NUCLEOTIDE SEQUENCE [LARGE SCALE GENOMIC DNA]</scope>
    <source>
        <strain evidence="2">JCM 17214</strain>
    </source>
</reference>
<name>A0ABP7MDV5_9BACT</name>
<proteinExistence type="predicted"/>
<evidence type="ECO:0008006" key="3">
    <source>
        <dbReference type="Google" id="ProtNLM"/>
    </source>
</evidence>
<dbReference type="RefSeq" id="WP_345108528.1">
    <property type="nucleotide sequence ID" value="NZ_BAABDH010000003.1"/>
</dbReference>
<accession>A0ABP7MDV5</accession>